<dbReference type="InterPro" id="IPR015915">
    <property type="entry name" value="Kelch-typ_b-propeller"/>
</dbReference>
<feature type="compositionally biased region" description="Low complexity" evidence="1">
    <location>
        <begin position="83"/>
        <end position="94"/>
    </location>
</feature>
<accession>U6MGM7</accession>
<dbReference type="InterPro" id="IPR014756">
    <property type="entry name" value="Ig_E-set"/>
</dbReference>
<keyword evidence="4" id="KW-1185">Reference proteome</keyword>
<evidence type="ECO:0000313" key="4">
    <source>
        <dbReference type="Proteomes" id="UP000030754"/>
    </source>
</evidence>
<reference evidence="3" key="1">
    <citation type="submission" date="2013-10" db="EMBL/GenBank/DDBJ databases">
        <title>Genomic analysis of the causative agents of coccidiosis in chickens.</title>
        <authorList>
            <person name="Reid A.J."/>
            <person name="Blake D."/>
            <person name="Billington K."/>
            <person name="Browne H."/>
            <person name="Dunn M."/>
            <person name="Hung S."/>
            <person name="Kawahara F."/>
            <person name="Miranda-Saavedra D."/>
            <person name="Mourier T."/>
            <person name="Nagra H."/>
            <person name="Otto T.D."/>
            <person name="Rawlings N."/>
            <person name="Sanchez A."/>
            <person name="Sanders M."/>
            <person name="Subramaniam C."/>
            <person name="Tay Y."/>
            <person name="Dear P."/>
            <person name="Doerig C."/>
            <person name="Gruber A."/>
            <person name="Parkinson J."/>
            <person name="Shirley M."/>
            <person name="Wan K.L."/>
            <person name="Berriman M."/>
            <person name="Tomley F."/>
            <person name="Pain A."/>
        </authorList>
    </citation>
    <scope>NUCLEOTIDE SEQUENCE [LARGE SCALE GENOMIC DNA]</scope>
    <source>
        <strain evidence="3">Houghton</strain>
    </source>
</reference>
<dbReference type="Proteomes" id="UP000030754">
    <property type="component" value="Unassembled WGS sequence"/>
</dbReference>
<proteinExistence type="predicted"/>
<dbReference type="AlphaFoldDB" id="U6MGM7"/>
<gene>
    <name evidence="3" type="ORF">ENH_00036700</name>
</gene>
<organism evidence="3 4">
    <name type="scientific">Eimeria necatrix</name>
    <dbReference type="NCBI Taxonomy" id="51315"/>
    <lineage>
        <taxon>Eukaryota</taxon>
        <taxon>Sar</taxon>
        <taxon>Alveolata</taxon>
        <taxon>Apicomplexa</taxon>
        <taxon>Conoidasida</taxon>
        <taxon>Coccidia</taxon>
        <taxon>Eucoccidiorida</taxon>
        <taxon>Eimeriorina</taxon>
        <taxon>Eimeriidae</taxon>
        <taxon>Eimeria</taxon>
    </lineage>
</organism>
<reference evidence="3" key="2">
    <citation type="submission" date="2013-10" db="EMBL/GenBank/DDBJ databases">
        <authorList>
            <person name="Aslett M."/>
        </authorList>
    </citation>
    <scope>NUCLEOTIDE SEQUENCE [LARGE SCALE GENOMIC DNA]</scope>
    <source>
        <strain evidence="3">Houghton</strain>
    </source>
</reference>
<evidence type="ECO:0000313" key="3">
    <source>
        <dbReference type="EMBL" id="CDJ63171.1"/>
    </source>
</evidence>
<dbReference type="VEuPathDB" id="ToxoDB:ENH_00036700"/>
<dbReference type="OrthoDB" id="429514at2759"/>
<feature type="region of interest" description="Disordered" evidence="1">
    <location>
        <begin position="72"/>
        <end position="95"/>
    </location>
</feature>
<evidence type="ECO:0000259" key="2">
    <source>
        <dbReference type="Pfam" id="PF01833"/>
    </source>
</evidence>
<feature type="domain" description="IPT/TIG" evidence="2">
    <location>
        <begin position="143"/>
        <end position="204"/>
    </location>
</feature>
<dbReference type="SUPFAM" id="SSF81296">
    <property type="entry name" value="E set domains"/>
    <property type="match status" value="1"/>
</dbReference>
<dbReference type="RefSeq" id="XP_013440533.1">
    <property type="nucleotide sequence ID" value="XM_013585079.1"/>
</dbReference>
<sequence length="343" mass="36574">MCGLLVNARPRTKFFIYGGASSEVSENPKRFQTRLCSDIEVLTLGEECHWDVIQTVSAATAAAEQRESAEKACVAKRRPQGTAANASPQAAATADLPLPREGATMAYFAEDSTLVVFGGWSGKWLGDLWTCCVSSVVGPPYAILDVSPPHGPMTGGTPISVRGAGFTAGSICVRFSAGEFFVDVPGTFISSTEIRAVTPNVKAALGGSKHHFSQLPHLSLKKRTFGKSPRTCEIRVKIGAKDLTSSLCSFQFFANSCASYCLAVGPGLLSDGAPGVPTSFFIESRNAQNGKRTTGGDKFVVRAFVLPEVSRTTSPILFARNDCHHEQKEWSTSCATAFKFLTA</sequence>
<dbReference type="Gene3D" id="2.60.40.10">
    <property type="entry name" value="Immunoglobulins"/>
    <property type="match status" value="2"/>
</dbReference>
<dbReference type="Gene3D" id="2.120.10.80">
    <property type="entry name" value="Kelch-type beta propeller"/>
    <property type="match status" value="1"/>
</dbReference>
<evidence type="ECO:0000256" key="1">
    <source>
        <dbReference type="SAM" id="MobiDB-lite"/>
    </source>
</evidence>
<dbReference type="InterPro" id="IPR002909">
    <property type="entry name" value="IPT_dom"/>
</dbReference>
<dbReference type="GeneID" id="25473832"/>
<dbReference type="InterPro" id="IPR013783">
    <property type="entry name" value="Ig-like_fold"/>
</dbReference>
<dbReference type="Pfam" id="PF01833">
    <property type="entry name" value="TIG"/>
    <property type="match status" value="1"/>
</dbReference>
<protein>
    <submittedName>
        <fullName evidence="3">Dynein heavy chain family dynein heavy chain, related</fullName>
    </submittedName>
</protein>
<dbReference type="CDD" id="cd00102">
    <property type="entry name" value="IPT"/>
    <property type="match status" value="1"/>
</dbReference>
<dbReference type="EMBL" id="HG722734">
    <property type="protein sequence ID" value="CDJ63171.1"/>
    <property type="molecule type" value="Genomic_DNA"/>
</dbReference>
<name>U6MGM7_9EIME</name>